<name>A0A3A8KG03_9BACT</name>
<dbReference type="EMBL" id="RAWE01000072">
    <property type="protein sequence ID" value="RKH01392.1"/>
    <property type="molecule type" value="Genomic_DNA"/>
</dbReference>
<keyword evidence="4" id="KW-1185">Reference proteome</keyword>
<feature type="region of interest" description="Disordered" evidence="1">
    <location>
        <begin position="396"/>
        <end position="431"/>
    </location>
</feature>
<gene>
    <name evidence="3" type="ORF">D7X32_20315</name>
</gene>
<protein>
    <recommendedName>
        <fullName evidence="2">AAA+ ATPase domain-containing protein</fullName>
    </recommendedName>
</protein>
<dbReference type="InterPro" id="IPR051396">
    <property type="entry name" value="Bact_Antivir_Def_Nuclease"/>
</dbReference>
<dbReference type="Pfam" id="PF13476">
    <property type="entry name" value="AAA_23"/>
    <property type="match status" value="1"/>
</dbReference>
<dbReference type="GO" id="GO:0006302">
    <property type="term" value="P:double-strand break repair"/>
    <property type="evidence" value="ECO:0007669"/>
    <property type="project" value="InterPro"/>
</dbReference>
<comment type="caution">
    <text evidence="3">The sequence shown here is derived from an EMBL/GenBank/DDBJ whole genome shotgun (WGS) entry which is preliminary data.</text>
</comment>
<dbReference type="Gene3D" id="3.40.50.300">
    <property type="entry name" value="P-loop containing nucleotide triphosphate hydrolases"/>
    <property type="match status" value="2"/>
</dbReference>
<evidence type="ECO:0000313" key="4">
    <source>
        <dbReference type="Proteomes" id="UP000268313"/>
    </source>
</evidence>
<evidence type="ECO:0000259" key="2">
    <source>
        <dbReference type="SMART" id="SM00382"/>
    </source>
</evidence>
<dbReference type="InterPro" id="IPR027417">
    <property type="entry name" value="P-loop_NTPase"/>
</dbReference>
<dbReference type="Pfam" id="PF13304">
    <property type="entry name" value="AAA_21"/>
    <property type="match status" value="1"/>
</dbReference>
<dbReference type="PANTHER" id="PTHR43581:SF2">
    <property type="entry name" value="EXCINUCLEASE ATPASE SUBUNIT"/>
    <property type="match status" value="1"/>
</dbReference>
<dbReference type="AlphaFoldDB" id="A0A3A8KG03"/>
<dbReference type="SMART" id="SM00382">
    <property type="entry name" value="AAA"/>
    <property type="match status" value="1"/>
</dbReference>
<dbReference type="RefSeq" id="WP_120604218.1">
    <property type="nucleotide sequence ID" value="NZ_RAWE01000072.1"/>
</dbReference>
<dbReference type="InterPro" id="IPR003593">
    <property type="entry name" value="AAA+_ATPase"/>
</dbReference>
<reference evidence="4" key="1">
    <citation type="submission" date="2018-09" db="EMBL/GenBank/DDBJ databases">
        <authorList>
            <person name="Livingstone P.G."/>
            <person name="Whitworth D.E."/>
        </authorList>
    </citation>
    <scope>NUCLEOTIDE SEQUENCE [LARGE SCALE GENOMIC DNA]</scope>
    <source>
        <strain evidence="4">CA043D</strain>
    </source>
</reference>
<sequence length="431" mass="47776">MYVKEVHLSNIRSIESLVWALPDHPGPGWHVIIGDNGAGKSSFLRSIALALVGPDEAKALRQDWNEWLRGNELNGSIRLQLAPTPDYDLIVGIPETPNAPYFLDLRFSRSLTEVRPLHSSSATSAPEHSVWGNGSGWFSASYGPFRRFTGGDLEQEKLFHLNPKLARHLSVFGESVALSESLEWLKLLQFKKLENDSEGNLLEPLKQFINQPDFLPNEARLESISSKGVRFVDGNGCAVPVENLSDGYRSILSMTFELIRQLARTYGGNELFAPGDATTIVVPGVVLIDEIDAHLHPMWQRRVGRWFREHFPNIQFIVTTHSPLICQAATVGSVFRLPRPGSDEEAEMITGVALDRLLYGNVLDAYSTGVFGDVVLRSDEGMEKLERLATLNQKELAQGLSSEEQAEQQQLRAQLPTASSPLSSSTEVPQP</sequence>
<proteinExistence type="predicted"/>
<dbReference type="InterPro" id="IPR038729">
    <property type="entry name" value="Rad50/SbcC_AAA"/>
</dbReference>
<dbReference type="SUPFAM" id="SSF52540">
    <property type="entry name" value="P-loop containing nucleoside triphosphate hydrolases"/>
    <property type="match status" value="1"/>
</dbReference>
<dbReference type="GO" id="GO:0005524">
    <property type="term" value="F:ATP binding"/>
    <property type="evidence" value="ECO:0007669"/>
    <property type="project" value="InterPro"/>
</dbReference>
<dbReference type="InterPro" id="IPR003959">
    <property type="entry name" value="ATPase_AAA_core"/>
</dbReference>
<feature type="compositionally biased region" description="Low complexity" evidence="1">
    <location>
        <begin position="397"/>
        <end position="431"/>
    </location>
</feature>
<dbReference type="GO" id="GO:0016887">
    <property type="term" value="F:ATP hydrolysis activity"/>
    <property type="evidence" value="ECO:0007669"/>
    <property type="project" value="InterPro"/>
</dbReference>
<dbReference type="PANTHER" id="PTHR43581">
    <property type="entry name" value="ATP/GTP PHOSPHATASE"/>
    <property type="match status" value="1"/>
</dbReference>
<evidence type="ECO:0000256" key="1">
    <source>
        <dbReference type="SAM" id="MobiDB-lite"/>
    </source>
</evidence>
<dbReference type="OrthoDB" id="9784297at2"/>
<evidence type="ECO:0000313" key="3">
    <source>
        <dbReference type="EMBL" id="RKH01392.1"/>
    </source>
</evidence>
<accession>A0A3A8KG03</accession>
<dbReference type="Proteomes" id="UP000268313">
    <property type="component" value="Unassembled WGS sequence"/>
</dbReference>
<feature type="domain" description="AAA+ ATPase" evidence="2">
    <location>
        <begin position="27"/>
        <end position="341"/>
    </location>
</feature>
<organism evidence="3 4">
    <name type="scientific">Corallococcus carmarthensis</name>
    <dbReference type="NCBI Taxonomy" id="2316728"/>
    <lineage>
        <taxon>Bacteria</taxon>
        <taxon>Pseudomonadati</taxon>
        <taxon>Myxococcota</taxon>
        <taxon>Myxococcia</taxon>
        <taxon>Myxococcales</taxon>
        <taxon>Cystobacterineae</taxon>
        <taxon>Myxococcaceae</taxon>
        <taxon>Corallococcus</taxon>
    </lineage>
</organism>